<evidence type="ECO:0000313" key="1">
    <source>
        <dbReference type="EMBL" id="SLM17429.1"/>
    </source>
</evidence>
<sequence>MRSNPPFTCIENKDNEESITEFDEYTFILKLEDYERAQLTDPESKFFKLGTETVEMMRLAGPKKQ</sequence>
<reference evidence="1" key="1">
    <citation type="submission" date="2017-02" db="EMBL/GenBank/DDBJ databases">
        <authorList>
            <person name="Regsiter A."/>
            <person name="William W."/>
        </authorList>
    </citation>
    <scope>NUCLEOTIDE SEQUENCE</scope>
    <source>
        <strain evidence="1">BdmA 4</strain>
    </source>
</reference>
<organism evidence="1">
    <name type="scientific">uncultured spirochete</name>
    <dbReference type="NCBI Taxonomy" id="156406"/>
    <lineage>
        <taxon>Bacteria</taxon>
        <taxon>Pseudomonadati</taxon>
        <taxon>Spirochaetota</taxon>
        <taxon>Spirochaetia</taxon>
        <taxon>Spirochaetales</taxon>
        <taxon>environmental samples</taxon>
    </lineage>
</organism>
<accession>A0A3P3XN45</accession>
<name>A0A3P3XN45_9SPIR</name>
<protein>
    <submittedName>
        <fullName evidence="1">Uncharacterized protein</fullName>
    </submittedName>
</protein>
<proteinExistence type="predicted"/>
<gene>
    <name evidence="1" type="ORF">SPIRO4BDMA_30066</name>
</gene>
<dbReference type="AlphaFoldDB" id="A0A3P3XN45"/>
<dbReference type="EMBL" id="FWDO01000003">
    <property type="protein sequence ID" value="SLM17429.1"/>
    <property type="molecule type" value="Genomic_DNA"/>
</dbReference>